<dbReference type="SUPFAM" id="SSF55486">
    <property type="entry name" value="Metalloproteases ('zincins'), catalytic domain"/>
    <property type="match status" value="1"/>
</dbReference>
<dbReference type="PANTHER" id="PTHR10127">
    <property type="entry name" value="DISCOIDIN, CUB, EGF, LAMININ , AND ZINC METALLOPROTEASE DOMAIN CONTAINING"/>
    <property type="match status" value="1"/>
</dbReference>
<dbReference type="GO" id="GO:0004222">
    <property type="term" value="F:metalloendopeptidase activity"/>
    <property type="evidence" value="ECO:0007669"/>
    <property type="project" value="UniProtKB-UniRule"/>
</dbReference>
<feature type="domain" description="Peptidase M12A" evidence="9">
    <location>
        <begin position="29"/>
        <end position="230"/>
    </location>
</feature>
<keyword evidence="6" id="KW-1015">Disulfide bond</keyword>
<dbReference type="PROSITE" id="PS01186">
    <property type="entry name" value="EGF_2"/>
    <property type="match status" value="1"/>
</dbReference>
<evidence type="ECO:0000313" key="11">
    <source>
        <dbReference type="WBParaSite" id="PTRK_0001739700.1"/>
    </source>
</evidence>
<dbReference type="PROSITE" id="PS50026">
    <property type="entry name" value="EGF_3"/>
    <property type="match status" value="1"/>
</dbReference>
<dbReference type="InterPro" id="IPR000742">
    <property type="entry name" value="EGF"/>
</dbReference>
<keyword evidence="2 7" id="KW-0479">Metal-binding</keyword>
<dbReference type="WBParaSite" id="PTRK_0001739700.1">
    <property type="protein sequence ID" value="PTRK_0001739700.1"/>
    <property type="gene ID" value="PTRK_0001739700"/>
</dbReference>
<dbReference type="Proteomes" id="UP000038045">
    <property type="component" value="Unplaced"/>
</dbReference>
<evidence type="ECO:0000256" key="2">
    <source>
        <dbReference type="ARBA" id="ARBA00022723"/>
    </source>
</evidence>
<dbReference type="PANTHER" id="PTHR10127:SF780">
    <property type="entry name" value="METALLOENDOPEPTIDASE"/>
    <property type="match status" value="1"/>
</dbReference>
<dbReference type="PROSITE" id="PS51864">
    <property type="entry name" value="ASTACIN"/>
    <property type="match status" value="1"/>
</dbReference>
<name>A0A0N5A660_PARTI</name>
<dbReference type="PROSITE" id="PS00022">
    <property type="entry name" value="EGF_1"/>
    <property type="match status" value="1"/>
</dbReference>
<evidence type="ECO:0000256" key="4">
    <source>
        <dbReference type="ARBA" id="ARBA00022833"/>
    </source>
</evidence>
<dbReference type="Pfam" id="PF01400">
    <property type="entry name" value="Astacin"/>
    <property type="match status" value="1"/>
</dbReference>
<evidence type="ECO:0000313" key="10">
    <source>
        <dbReference type="Proteomes" id="UP000038045"/>
    </source>
</evidence>
<protein>
    <recommendedName>
        <fullName evidence="7">Metalloendopeptidase</fullName>
        <ecNumber evidence="7">3.4.24.-</ecNumber>
    </recommendedName>
</protein>
<proteinExistence type="predicted"/>
<dbReference type="AlphaFoldDB" id="A0A0N5A660"/>
<dbReference type="InterPro" id="IPR024079">
    <property type="entry name" value="MetalloPept_cat_dom_sf"/>
</dbReference>
<keyword evidence="10" id="KW-1185">Reference proteome</keyword>
<evidence type="ECO:0000259" key="9">
    <source>
        <dbReference type="PROSITE" id="PS51864"/>
    </source>
</evidence>
<comment type="caution">
    <text evidence="6">Lacks conserved residue(s) required for the propagation of feature annotation.</text>
</comment>
<accession>A0A0N5A660</accession>
<evidence type="ECO:0000256" key="1">
    <source>
        <dbReference type="ARBA" id="ARBA00022670"/>
    </source>
</evidence>
<keyword evidence="5 7" id="KW-0482">Metalloprotease</keyword>
<organism evidence="10 11">
    <name type="scientific">Parastrongyloides trichosuri</name>
    <name type="common">Possum-specific nematode worm</name>
    <dbReference type="NCBI Taxonomy" id="131310"/>
    <lineage>
        <taxon>Eukaryota</taxon>
        <taxon>Metazoa</taxon>
        <taxon>Ecdysozoa</taxon>
        <taxon>Nematoda</taxon>
        <taxon>Chromadorea</taxon>
        <taxon>Rhabditida</taxon>
        <taxon>Tylenchina</taxon>
        <taxon>Panagrolaimomorpha</taxon>
        <taxon>Strongyloidoidea</taxon>
        <taxon>Strongyloididae</taxon>
        <taxon>Parastrongyloides</taxon>
    </lineage>
</organism>
<feature type="disulfide bond" evidence="6">
    <location>
        <begin position="253"/>
        <end position="262"/>
    </location>
</feature>
<evidence type="ECO:0000256" key="5">
    <source>
        <dbReference type="ARBA" id="ARBA00023049"/>
    </source>
</evidence>
<keyword evidence="3 7" id="KW-0378">Hydrolase</keyword>
<comment type="cofactor">
    <cofactor evidence="7">
        <name>Zn(2+)</name>
        <dbReference type="ChEBI" id="CHEBI:29105"/>
    </cofactor>
    <text evidence="7">Binds 1 zinc ion per subunit.</text>
</comment>
<keyword evidence="7" id="KW-0732">Signal</keyword>
<dbReference type="GO" id="GO:0046872">
    <property type="term" value="F:metal ion binding"/>
    <property type="evidence" value="ECO:0007669"/>
    <property type="project" value="UniProtKB-KW"/>
</dbReference>
<keyword evidence="1 7" id="KW-0645">Protease</keyword>
<evidence type="ECO:0000259" key="8">
    <source>
        <dbReference type="PROSITE" id="PS50026"/>
    </source>
</evidence>
<feature type="signal peptide" evidence="7">
    <location>
        <begin position="1"/>
        <end position="26"/>
    </location>
</feature>
<dbReference type="PRINTS" id="PR00480">
    <property type="entry name" value="ASTACIN"/>
</dbReference>
<dbReference type="Gene3D" id="3.40.390.10">
    <property type="entry name" value="Collagenase (Catalytic Domain)"/>
    <property type="match status" value="1"/>
</dbReference>
<evidence type="ECO:0000256" key="3">
    <source>
        <dbReference type="ARBA" id="ARBA00022801"/>
    </source>
</evidence>
<sequence length="394" mass="45005">MVYFKVSNRFFIFLSLFLCLSIVLNAENTRIKRSGSLKSYVKRSMPIKYYVDPTVLEYYVDKALEILKDGTCLQFVKISNDNDPDAINIVRNKSEYVIDYKFNKDEKPLKLVLEQTAFKKQGVIARKMLSEMGLIFTDLRPDRDTYINIEYPNISTEHKNEYDKYDSNEVDLYDTGFDFGSIMFRGLYHRALNGKKAVTSKLNPKFDYMIGQEDGLSLYDRQVINKYYCSDKATASCKNGGVPNTQSSGPCFCSKPFTGTTCESLKTSDASCGNTKLTATSEFQTLSTEAGHRKCYYEIEVKPSKRIFIRVVKSYATSGQPCTEKKGLLIKYQKDETATGLSLCGYNEEVKLISETEKVIIAWETGDNTNRFTIRYRQVGQFDTVDSFPDSFTM</sequence>
<dbReference type="InterPro" id="IPR001506">
    <property type="entry name" value="Peptidase_M12A"/>
</dbReference>
<feature type="domain" description="EGF-like" evidence="8">
    <location>
        <begin position="225"/>
        <end position="263"/>
    </location>
</feature>
<dbReference type="EC" id="3.4.24.-" evidence="7"/>
<evidence type="ECO:0000256" key="6">
    <source>
        <dbReference type="PROSITE-ProRule" id="PRU00076"/>
    </source>
</evidence>
<evidence type="ECO:0000256" key="7">
    <source>
        <dbReference type="RuleBase" id="RU361183"/>
    </source>
</evidence>
<keyword evidence="6" id="KW-0245">EGF-like domain</keyword>
<reference evidence="11" key="1">
    <citation type="submission" date="2017-02" db="UniProtKB">
        <authorList>
            <consortium name="WormBaseParasite"/>
        </authorList>
    </citation>
    <scope>IDENTIFICATION</scope>
</reference>
<keyword evidence="4 7" id="KW-0862">Zinc</keyword>
<feature type="chain" id="PRO_5005733324" description="Metalloendopeptidase" evidence="7">
    <location>
        <begin position="27"/>
        <end position="394"/>
    </location>
</feature>
<dbReference type="GO" id="GO:0006508">
    <property type="term" value="P:proteolysis"/>
    <property type="evidence" value="ECO:0007669"/>
    <property type="project" value="UniProtKB-KW"/>
</dbReference>